<feature type="transmembrane region" description="Helical" evidence="1">
    <location>
        <begin position="307"/>
        <end position="326"/>
    </location>
</feature>
<keyword evidence="1" id="KW-0812">Transmembrane</keyword>
<sequence length="499" mass="55461">MKESLSQVRRLPLKCLGMLVIFFLGMQSFYSNDLWFLLATGREIIDNGIPYENPFALHDGMRIVVQQWLLASELYVVSDAFGMQGLAVQTSVLGCIFYALLSRGVRLFASEKGWAADALSFSVALAAITIWFTVRPSMVSAIILLVELLVLERYKRGGRSRILAVLPLCSLLHVNIHASFWWLGPVLALLYLASPPRKTVGVFRRYEYRKPLILIAALCMLLTSFANPYGLQGALYLAYSFGPASDMPIIELQPIDLLSQAGVIVVFLAVLGVVLAIRRGRGRVDLQASILFAGTLILAFANRRNGWLFIVAAALFISPLLVSPCADFSRFGKGRKADALARKAYAAMPVAVSAACALCVVTSVVPLFDGEQWEVDDSPSTPVVAIDTLNDRIAPERREDVSIFCSFNDGGYLEWFGYPVFMDPRPELWSSSVTGCEKDYAAEYARYLRGEVSAEEILNEYEFDYLITKDDTAMDAWCQGYDACVVLAEGDEYRLWERL</sequence>
<feature type="transmembrane region" description="Helical" evidence="1">
    <location>
        <begin position="113"/>
        <end position="134"/>
    </location>
</feature>
<keyword evidence="1" id="KW-0472">Membrane</keyword>
<evidence type="ECO:0000313" key="3">
    <source>
        <dbReference type="Proteomes" id="UP000438093"/>
    </source>
</evidence>
<gene>
    <name evidence="2" type="ORF">GJG86_03990</name>
</gene>
<keyword evidence="1" id="KW-1133">Transmembrane helix</keyword>
<dbReference type="AlphaFoldDB" id="A0A6N7RK25"/>
<feature type="transmembrane region" description="Helical" evidence="1">
    <location>
        <begin position="284"/>
        <end position="301"/>
    </location>
</feature>
<dbReference type="EMBL" id="VTFY01000002">
    <property type="protein sequence ID" value="MRX81655.1"/>
    <property type="molecule type" value="Genomic_DNA"/>
</dbReference>
<feature type="transmembrane region" description="Helical" evidence="1">
    <location>
        <begin position="162"/>
        <end position="192"/>
    </location>
</feature>
<keyword evidence="3" id="KW-1185">Reference proteome</keyword>
<accession>A0A6N7RK25</accession>
<feature type="transmembrane region" description="Helical" evidence="1">
    <location>
        <begin position="81"/>
        <end position="101"/>
    </location>
</feature>
<proteinExistence type="predicted"/>
<comment type="caution">
    <text evidence="2">The sequence shown here is derived from an EMBL/GenBank/DDBJ whole genome shotgun (WGS) entry which is preliminary data.</text>
</comment>
<evidence type="ECO:0000256" key="1">
    <source>
        <dbReference type="SAM" id="Phobius"/>
    </source>
</evidence>
<name>A0A6N7RK25_9ACTN</name>
<dbReference type="Proteomes" id="UP000438093">
    <property type="component" value="Unassembled WGS sequence"/>
</dbReference>
<feature type="transmembrane region" description="Helical" evidence="1">
    <location>
        <begin position="257"/>
        <end position="277"/>
    </location>
</feature>
<organism evidence="2 3">
    <name type="scientific">Eggerthella guodeyinii</name>
    <dbReference type="NCBI Taxonomy" id="2690837"/>
    <lineage>
        <taxon>Bacteria</taxon>
        <taxon>Bacillati</taxon>
        <taxon>Actinomycetota</taxon>
        <taxon>Coriobacteriia</taxon>
        <taxon>Eggerthellales</taxon>
        <taxon>Eggerthellaceae</taxon>
        <taxon>Eggerthella</taxon>
    </lineage>
</organism>
<feature type="transmembrane region" description="Helical" evidence="1">
    <location>
        <begin position="346"/>
        <end position="368"/>
    </location>
</feature>
<dbReference type="RefSeq" id="WP_154332549.1">
    <property type="nucleotide sequence ID" value="NZ_VTFY01000002.1"/>
</dbReference>
<feature type="transmembrane region" description="Helical" evidence="1">
    <location>
        <begin position="212"/>
        <end position="237"/>
    </location>
</feature>
<evidence type="ECO:0000313" key="2">
    <source>
        <dbReference type="EMBL" id="MRX81655.1"/>
    </source>
</evidence>
<protein>
    <submittedName>
        <fullName evidence="2">Uncharacterized protein</fullName>
    </submittedName>
</protein>
<feature type="transmembrane region" description="Helical" evidence="1">
    <location>
        <begin position="12"/>
        <end position="30"/>
    </location>
</feature>
<reference evidence="3" key="1">
    <citation type="submission" date="2019-08" db="EMBL/GenBank/DDBJ databases">
        <title>Arthrobacter sp. nov., isolated from plateau pika and Tibetan wild ass.</title>
        <authorList>
            <person name="Ge Y."/>
        </authorList>
    </citation>
    <scope>NUCLEOTIDE SEQUENCE [LARGE SCALE GENOMIC DNA]</scope>
    <source>
        <strain evidence="3">HF-4214</strain>
    </source>
</reference>